<dbReference type="AlphaFoldDB" id="A0A0F8ZYW3"/>
<protein>
    <submittedName>
        <fullName evidence="1">Uncharacterized protein</fullName>
    </submittedName>
</protein>
<dbReference type="EMBL" id="LAZR01048828">
    <property type="protein sequence ID" value="KKK91040.1"/>
    <property type="molecule type" value="Genomic_DNA"/>
</dbReference>
<feature type="non-terminal residue" evidence="1">
    <location>
        <position position="34"/>
    </location>
</feature>
<organism evidence="1">
    <name type="scientific">marine sediment metagenome</name>
    <dbReference type="NCBI Taxonomy" id="412755"/>
    <lineage>
        <taxon>unclassified sequences</taxon>
        <taxon>metagenomes</taxon>
        <taxon>ecological metagenomes</taxon>
    </lineage>
</organism>
<comment type="caution">
    <text evidence="1">The sequence shown here is derived from an EMBL/GenBank/DDBJ whole genome shotgun (WGS) entry which is preliminary data.</text>
</comment>
<proteinExistence type="predicted"/>
<sequence length="34" mass="4116">MQKFRWERDICLCVPTIKNVTGEKIMFSNEKLEK</sequence>
<gene>
    <name evidence="1" type="ORF">LCGC14_2716940</name>
</gene>
<name>A0A0F8ZYW3_9ZZZZ</name>
<reference evidence="1" key="1">
    <citation type="journal article" date="2015" name="Nature">
        <title>Complex archaea that bridge the gap between prokaryotes and eukaryotes.</title>
        <authorList>
            <person name="Spang A."/>
            <person name="Saw J.H."/>
            <person name="Jorgensen S.L."/>
            <person name="Zaremba-Niedzwiedzka K."/>
            <person name="Martijn J."/>
            <person name="Lind A.E."/>
            <person name="van Eijk R."/>
            <person name="Schleper C."/>
            <person name="Guy L."/>
            <person name="Ettema T.J."/>
        </authorList>
    </citation>
    <scope>NUCLEOTIDE SEQUENCE</scope>
</reference>
<evidence type="ECO:0000313" key="1">
    <source>
        <dbReference type="EMBL" id="KKK91040.1"/>
    </source>
</evidence>
<accession>A0A0F8ZYW3</accession>